<evidence type="ECO:0000313" key="8">
    <source>
        <dbReference type="Proteomes" id="UP001501295"/>
    </source>
</evidence>
<evidence type="ECO:0000256" key="3">
    <source>
        <dbReference type="ARBA" id="ARBA00022989"/>
    </source>
</evidence>
<feature type="transmembrane region" description="Helical" evidence="5">
    <location>
        <begin position="265"/>
        <end position="283"/>
    </location>
</feature>
<evidence type="ECO:0000256" key="1">
    <source>
        <dbReference type="ARBA" id="ARBA00022475"/>
    </source>
</evidence>
<name>A0ABP8VSF4_9MICO</name>
<feature type="transmembrane region" description="Helical" evidence="5">
    <location>
        <begin position="175"/>
        <end position="200"/>
    </location>
</feature>
<keyword evidence="2 5" id="KW-0812">Transmembrane</keyword>
<dbReference type="InterPro" id="IPR005372">
    <property type="entry name" value="UPF0182"/>
</dbReference>
<feature type="compositionally biased region" description="Gly residues" evidence="6">
    <location>
        <begin position="913"/>
        <end position="922"/>
    </location>
</feature>
<keyword evidence="1 5" id="KW-1003">Cell membrane</keyword>
<feature type="region of interest" description="Disordered" evidence="6">
    <location>
        <begin position="898"/>
        <end position="942"/>
    </location>
</feature>
<comment type="caution">
    <text evidence="7">The sequence shown here is derived from an EMBL/GenBank/DDBJ whole genome shotgun (WGS) entry which is preliminary data.</text>
</comment>
<evidence type="ECO:0000256" key="4">
    <source>
        <dbReference type="ARBA" id="ARBA00023136"/>
    </source>
</evidence>
<feature type="transmembrane region" description="Helical" evidence="5">
    <location>
        <begin position="66"/>
        <end position="86"/>
    </location>
</feature>
<evidence type="ECO:0000256" key="2">
    <source>
        <dbReference type="ARBA" id="ARBA00022692"/>
    </source>
</evidence>
<sequence>MTSSASAAAAGPQRSGSARRSPRTPILITIGILAVLVILFFIFASLATDFLWYQQLGFTKVIMTQWVAGTSLFFIGFLGMAVPVYVSIDVAFRFRPVYAKLNSQLDRYQQVIEPLRKTVMFGIPIVLGLFGGIAASSHWQMVLEFLNRTPFGKTDPQFHLDIGFYVFSLPFYQGIVGFASAVVLLSALAALATSYLYGALRFAGRQIGITRVARIQIAVTAAVYLALQAISLWLDQYATLTDGANKLLVGATYTDVVAGIPAKQILAYAAAVVAILFIVTSIIGRWRVPIIGTALLIIISLLIGAIYPWIVQRFTVDPSVKSIESSYIQRNIDATRDAYGVSGVKESTYKAKSTATAGALASDAVTTENIRIIDPALVTDAFAQLQQYKQYYSFPDQLDVDRYTIDGKVQDVVIAVRELDQQGLGASNTEYNSTFVYTHGYGVVAAYGNQRSADGQPVFLESGIPATGALGTSSTFQPRIYFGENSPQYSIVGGNGLNKVELDYPSGNDDDGNGNATTTYTGNGGPKLDNAFTKLIYAIKFQSQQIFLSSAVNSKSQILYDRSPSDRVKKVAPYLTIDSNPYPAVVDGHVVWIVEGYTTSNQYPYSAEQSLSQSIADTYTQAPAYATDQINYIRNSVKATVDAYSGKVTLYAWDKTDPVLKTWQKIFPSTVKPMADMSGTLLSHVRYPEDLFKLQRKVLGTYHVTDAGSFYNGDDAWTTPNEPTKTGDADLQPPYYLTMKLPGQDPAFQLYSTYIPQQTGQSNPRNVLTGYLAANSDAGDTKGKISSSYGKLTLLALPKTDNVPGPGQVQANFNSDTTVASELSLLSRGDTTIERGNLLTLPVGGGFLYVQPIYVKSTSNTSYPILQRILVSFGDKIAFESTLKGALDDIFGGDSGAQTGDADLGTTTPTTGSGSGSTGSSGSGSTDTGGSTGTGTGTGATNPALQTALAQAQQALSDRTAAYAKNDLVAAAQADANLQKALEAAVAASK</sequence>
<feature type="region of interest" description="Disordered" evidence="6">
    <location>
        <begin position="1"/>
        <end position="21"/>
    </location>
</feature>
<accession>A0ABP8VSF4</accession>
<keyword evidence="8" id="KW-1185">Reference proteome</keyword>
<feature type="transmembrane region" description="Helical" evidence="5">
    <location>
        <begin position="26"/>
        <end position="46"/>
    </location>
</feature>
<comment type="similarity">
    <text evidence="5">Belongs to the UPF0182 family.</text>
</comment>
<dbReference type="HAMAP" id="MF_01600">
    <property type="entry name" value="UPF0182"/>
    <property type="match status" value="1"/>
</dbReference>
<proteinExistence type="inferred from homology"/>
<dbReference type="EMBL" id="BAABLM010000002">
    <property type="protein sequence ID" value="GAA4670605.1"/>
    <property type="molecule type" value="Genomic_DNA"/>
</dbReference>
<dbReference type="PANTHER" id="PTHR39344">
    <property type="entry name" value="UPF0182 PROTEIN SLL1060"/>
    <property type="match status" value="1"/>
</dbReference>
<keyword evidence="3 5" id="KW-1133">Transmembrane helix</keyword>
<feature type="transmembrane region" description="Helical" evidence="5">
    <location>
        <begin position="119"/>
        <end position="139"/>
    </location>
</feature>
<evidence type="ECO:0000256" key="5">
    <source>
        <dbReference type="HAMAP-Rule" id="MF_01600"/>
    </source>
</evidence>
<evidence type="ECO:0000313" key="7">
    <source>
        <dbReference type="EMBL" id="GAA4670605.1"/>
    </source>
</evidence>
<protein>
    <recommendedName>
        <fullName evidence="5">UPF0182 protein GCM10025780_12620</fullName>
    </recommendedName>
</protein>
<keyword evidence="4 5" id="KW-0472">Membrane</keyword>
<dbReference type="Pfam" id="PF03699">
    <property type="entry name" value="UPF0182"/>
    <property type="match status" value="1"/>
</dbReference>
<dbReference type="PANTHER" id="PTHR39344:SF1">
    <property type="entry name" value="UPF0182 PROTEIN SLL1060"/>
    <property type="match status" value="1"/>
</dbReference>
<feature type="transmembrane region" description="Helical" evidence="5">
    <location>
        <begin position="290"/>
        <end position="310"/>
    </location>
</feature>
<dbReference type="Proteomes" id="UP001501295">
    <property type="component" value="Unassembled WGS sequence"/>
</dbReference>
<evidence type="ECO:0000256" key="6">
    <source>
        <dbReference type="SAM" id="MobiDB-lite"/>
    </source>
</evidence>
<dbReference type="RefSeq" id="WP_425556930.1">
    <property type="nucleotide sequence ID" value="NZ_BAABLM010000002.1"/>
</dbReference>
<reference evidence="8" key="1">
    <citation type="journal article" date="2019" name="Int. J. Syst. Evol. Microbiol.">
        <title>The Global Catalogue of Microorganisms (GCM) 10K type strain sequencing project: providing services to taxonomists for standard genome sequencing and annotation.</title>
        <authorList>
            <consortium name="The Broad Institute Genomics Platform"/>
            <consortium name="The Broad Institute Genome Sequencing Center for Infectious Disease"/>
            <person name="Wu L."/>
            <person name="Ma J."/>
        </authorList>
    </citation>
    <scope>NUCLEOTIDE SEQUENCE [LARGE SCALE GENOMIC DNA]</scope>
    <source>
        <strain evidence="8">JCM 18956</strain>
    </source>
</reference>
<feature type="transmembrane region" description="Helical" evidence="5">
    <location>
        <begin position="212"/>
        <end position="234"/>
    </location>
</feature>
<organism evidence="7 8">
    <name type="scientific">Frondihabitans cladoniiphilus</name>
    <dbReference type="NCBI Taxonomy" id="715785"/>
    <lineage>
        <taxon>Bacteria</taxon>
        <taxon>Bacillati</taxon>
        <taxon>Actinomycetota</taxon>
        <taxon>Actinomycetes</taxon>
        <taxon>Micrococcales</taxon>
        <taxon>Microbacteriaceae</taxon>
        <taxon>Frondihabitans</taxon>
    </lineage>
</organism>
<gene>
    <name evidence="7" type="ORF">GCM10025780_12620</name>
</gene>
<comment type="subcellular location">
    <subcellularLocation>
        <location evidence="5">Cell membrane</location>
        <topology evidence="5">Multi-pass membrane protein</topology>
    </subcellularLocation>
</comment>